<evidence type="ECO:0000313" key="1">
    <source>
        <dbReference type="EMBL" id="RMH90948.1"/>
    </source>
</evidence>
<organism evidence="1 2">
    <name type="scientific">Solilutibacter pythonis</name>
    <dbReference type="NCBI Taxonomy" id="2483112"/>
    <lineage>
        <taxon>Bacteria</taxon>
        <taxon>Pseudomonadati</taxon>
        <taxon>Pseudomonadota</taxon>
        <taxon>Gammaproteobacteria</taxon>
        <taxon>Lysobacterales</taxon>
        <taxon>Lysobacteraceae</taxon>
        <taxon>Solilutibacter</taxon>
    </lineage>
</organism>
<proteinExistence type="predicted"/>
<evidence type="ECO:0008006" key="3">
    <source>
        <dbReference type="Google" id="ProtNLM"/>
    </source>
</evidence>
<evidence type="ECO:0000313" key="2">
    <source>
        <dbReference type="Proteomes" id="UP000275012"/>
    </source>
</evidence>
<dbReference type="AlphaFoldDB" id="A0A3M2HPK3"/>
<dbReference type="EMBL" id="RFLY01000012">
    <property type="protein sequence ID" value="RMH90948.1"/>
    <property type="molecule type" value="Genomic_DNA"/>
</dbReference>
<name>A0A3M2HPK3_9GAMM</name>
<reference evidence="1 2" key="1">
    <citation type="submission" date="2018-10" db="EMBL/GenBank/DDBJ databases">
        <title>Proposal of Lysobacter pythonis sp. nov. isolated from royal pythons (Python regius).</title>
        <authorList>
            <person name="Hans-Juergen B."/>
            <person name="Huptas C."/>
            <person name="Sandra B."/>
            <person name="Igor L."/>
            <person name="Joachim S."/>
            <person name="Siegfried S."/>
            <person name="Mareike W."/>
            <person name="Peter K."/>
        </authorList>
    </citation>
    <scope>NUCLEOTIDE SEQUENCE [LARGE SCALE GENOMIC DNA]</scope>
    <source>
        <strain evidence="1 2">4284/11</strain>
    </source>
</reference>
<keyword evidence="2" id="KW-1185">Reference proteome</keyword>
<gene>
    <name evidence="1" type="ORF">EBB59_09235</name>
</gene>
<protein>
    <recommendedName>
        <fullName evidence="3">DUF2946 domain-containing protein</fullName>
    </recommendedName>
</protein>
<dbReference type="Proteomes" id="UP000275012">
    <property type="component" value="Unassembled WGS sequence"/>
</dbReference>
<accession>A0A3M2HPK3</accession>
<sequence length="127" mass="13695">MFVRSATRHRSMRAILVALLSLVMVVQPLLAAIGEFHELNYDAPVATHMQLDPAGGGQRSQSDEVGAGGAQHLLLHFAHCCGHLSIARLAEPEEILFLPIPGEPPVHNAIPVIEHAPSNLLRPPIRA</sequence>
<comment type="caution">
    <text evidence="1">The sequence shown here is derived from an EMBL/GenBank/DDBJ whole genome shotgun (WGS) entry which is preliminary data.</text>
</comment>